<dbReference type="PANTHER" id="PTHR48099">
    <property type="entry name" value="C-1-TETRAHYDROFOLATE SYNTHASE, CYTOPLASMIC-RELATED"/>
    <property type="match status" value="1"/>
</dbReference>
<evidence type="ECO:0000256" key="1">
    <source>
        <dbReference type="ARBA" id="ARBA00004777"/>
    </source>
</evidence>
<dbReference type="Gene3D" id="3.40.50.720">
    <property type="entry name" value="NAD(P)-binding Rossmann-like Domain"/>
    <property type="match status" value="1"/>
</dbReference>
<dbReference type="Proteomes" id="UP000316142">
    <property type="component" value="Unassembled WGS sequence"/>
</dbReference>
<dbReference type="PROSITE" id="PS00766">
    <property type="entry name" value="THF_DHG_CYH_1"/>
    <property type="match status" value="1"/>
</dbReference>
<dbReference type="PRINTS" id="PR00085">
    <property type="entry name" value="THFDHDRGNASE"/>
</dbReference>
<dbReference type="InterPro" id="IPR020630">
    <property type="entry name" value="THF_DH/CycHdrlase_cat_dom"/>
</dbReference>
<keyword evidence="2 11" id="KW-0554">One-carbon metabolism</keyword>
<dbReference type="InterPro" id="IPR036291">
    <property type="entry name" value="NAD(P)-bd_dom_sf"/>
</dbReference>
<dbReference type="SUPFAM" id="SSF51735">
    <property type="entry name" value="NAD(P)-binding Rossmann-fold domains"/>
    <property type="match status" value="1"/>
</dbReference>
<keyword evidence="9 11" id="KW-0486">Methionine biosynthesis</keyword>
<dbReference type="Pfam" id="PF00763">
    <property type="entry name" value="THF_DHG_CYH"/>
    <property type="match status" value="1"/>
</dbReference>
<feature type="binding site" evidence="11">
    <location>
        <position position="232"/>
    </location>
    <ligand>
        <name>NADP(+)</name>
        <dbReference type="ChEBI" id="CHEBI:58349"/>
    </ligand>
</feature>
<evidence type="ECO:0000256" key="10">
    <source>
        <dbReference type="ARBA" id="ARBA00023268"/>
    </source>
</evidence>
<comment type="pathway">
    <text evidence="1 11">One-carbon metabolism; tetrahydrofolate interconversion.</text>
</comment>
<keyword evidence="15" id="KW-1185">Reference proteome</keyword>
<evidence type="ECO:0000256" key="2">
    <source>
        <dbReference type="ARBA" id="ARBA00022563"/>
    </source>
</evidence>
<dbReference type="InterPro" id="IPR046346">
    <property type="entry name" value="Aminoacid_DH-like_N_sf"/>
</dbReference>
<feature type="domain" description="Tetrahydrofolate dehydrogenase/cyclohydrolase catalytic" evidence="12">
    <location>
        <begin position="6"/>
        <end position="121"/>
    </location>
</feature>
<keyword evidence="6 11" id="KW-0521">NADP</keyword>
<keyword evidence="4 11" id="KW-0658">Purine biosynthesis</keyword>
<dbReference type="EC" id="1.5.1.5" evidence="11"/>
<evidence type="ECO:0000256" key="4">
    <source>
        <dbReference type="ARBA" id="ARBA00022755"/>
    </source>
</evidence>
<comment type="caution">
    <text evidence="11">Lacks conserved residue(s) required for the propagation of feature annotation.</text>
</comment>
<comment type="caution">
    <text evidence="14">The sequence shown here is derived from an EMBL/GenBank/DDBJ whole genome shotgun (WGS) entry which is preliminary data.</text>
</comment>
<dbReference type="Pfam" id="PF02882">
    <property type="entry name" value="THF_DHG_CYH_C"/>
    <property type="match status" value="1"/>
</dbReference>
<dbReference type="EC" id="3.5.4.9" evidence="11"/>
<dbReference type="PANTHER" id="PTHR48099:SF5">
    <property type="entry name" value="C-1-TETRAHYDROFOLATE SYNTHASE, CYTOPLASMIC"/>
    <property type="match status" value="1"/>
</dbReference>
<dbReference type="HAMAP" id="MF_01576">
    <property type="entry name" value="THF_DHG_CYH"/>
    <property type="match status" value="1"/>
</dbReference>
<feature type="binding site" evidence="11">
    <location>
        <begin position="166"/>
        <end position="168"/>
    </location>
    <ligand>
        <name>NADP(+)</name>
        <dbReference type="ChEBI" id="CHEBI:58349"/>
    </ligand>
</feature>
<protein>
    <recommendedName>
        <fullName evidence="11">Bifunctional protein FolD</fullName>
    </recommendedName>
    <domain>
        <recommendedName>
            <fullName evidence="11">Methylenetetrahydrofolate dehydrogenase</fullName>
            <ecNumber evidence="11">1.5.1.5</ecNumber>
        </recommendedName>
    </domain>
    <domain>
        <recommendedName>
            <fullName evidence="11">Methenyltetrahydrofolate cyclohydrolase</fullName>
            <ecNumber evidence="11">3.5.4.9</ecNumber>
        </recommendedName>
    </domain>
</protein>
<evidence type="ECO:0000313" key="15">
    <source>
        <dbReference type="Proteomes" id="UP000316142"/>
    </source>
</evidence>
<dbReference type="InterPro" id="IPR000672">
    <property type="entry name" value="THF_DH/CycHdrlase"/>
</dbReference>
<keyword evidence="7 11" id="KW-0560">Oxidoreductase</keyword>
<dbReference type="GO" id="GO:0004488">
    <property type="term" value="F:methylenetetrahydrofolate dehydrogenase (NADP+) activity"/>
    <property type="evidence" value="ECO:0007669"/>
    <property type="project" value="UniProtKB-EC"/>
</dbReference>
<gene>
    <name evidence="11 14" type="primary">folD</name>
    <name evidence="14" type="ORF">FJW00_06130</name>
</gene>
<accession>A0ABY2Z9Z1</accession>
<dbReference type="PROSITE" id="PS00767">
    <property type="entry name" value="THF_DHG_CYH_2"/>
    <property type="match status" value="1"/>
</dbReference>
<sequence>MAAKIIDGKTIAQQVRVEVAEKVKQRLAAGKRAPGLAVVLVGENPASQIYVASKRRACEEVGFHSRSYDLPATTREDELLALIDTLNQDDDIDGILVQLPLPAGIDNVKVLERITPDKDVDGFHPYNVGRLCQRAPTLRPCTPRGIITLLERYNIDTYGLNAVVVGASNIVGRPMSMELLLAGCTTTVTHRFTKDLRHHIEHADLLVVAVGKPNFIPGDWIKPGAIVIDVGINRLESGKVVGDVDFESASARASYITPVPGGVGPMTVATLIQNTLQACEEFHDKEVD</sequence>
<dbReference type="NCBIfam" id="NF008058">
    <property type="entry name" value="PRK10792.1"/>
    <property type="match status" value="1"/>
</dbReference>
<reference evidence="14 15" key="1">
    <citation type="submission" date="2019-06" db="EMBL/GenBank/DDBJ databases">
        <title>Taxogenomics and systematics of the genus Pantoea.</title>
        <authorList>
            <person name="Tambong J.T."/>
        </authorList>
    </citation>
    <scope>NUCLEOTIDE SEQUENCE [LARGE SCALE GENOMIC DNA]</scope>
    <source>
        <strain evidence="14 15">LMG 2558</strain>
    </source>
</reference>
<evidence type="ECO:0000313" key="14">
    <source>
        <dbReference type="EMBL" id="TPV29504.1"/>
    </source>
</evidence>
<comment type="catalytic activity">
    <reaction evidence="11">
        <text>(6R)-5,10-methenyltetrahydrofolate + H2O = (6R)-10-formyltetrahydrofolate + H(+)</text>
        <dbReference type="Rhea" id="RHEA:23700"/>
        <dbReference type="ChEBI" id="CHEBI:15377"/>
        <dbReference type="ChEBI" id="CHEBI:15378"/>
        <dbReference type="ChEBI" id="CHEBI:57455"/>
        <dbReference type="ChEBI" id="CHEBI:195366"/>
        <dbReference type="EC" id="3.5.4.9"/>
    </reaction>
</comment>
<dbReference type="EMBL" id="VHIZ01000036">
    <property type="protein sequence ID" value="TPV29504.1"/>
    <property type="molecule type" value="Genomic_DNA"/>
</dbReference>
<evidence type="ECO:0000256" key="6">
    <source>
        <dbReference type="ARBA" id="ARBA00022857"/>
    </source>
</evidence>
<dbReference type="GeneID" id="93533984"/>
<name>A0ABY2Z9Z1_9GAMM</name>
<dbReference type="RefSeq" id="WP_009091578.1">
    <property type="nucleotide sequence ID" value="NZ_CP110473.1"/>
</dbReference>
<evidence type="ECO:0000259" key="12">
    <source>
        <dbReference type="Pfam" id="PF00763"/>
    </source>
</evidence>
<organism evidence="14 15">
    <name type="scientific">Pantoea anthophila</name>
    <dbReference type="NCBI Taxonomy" id="470931"/>
    <lineage>
        <taxon>Bacteria</taxon>
        <taxon>Pseudomonadati</taxon>
        <taxon>Pseudomonadota</taxon>
        <taxon>Gammaproteobacteria</taxon>
        <taxon>Enterobacterales</taxon>
        <taxon>Erwiniaceae</taxon>
        <taxon>Pantoea</taxon>
    </lineage>
</organism>
<dbReference type="InterPro" id="IPR020631">
    <property type="entry name" value="THF_DH/CycHdrlase_NAD-bd_dom"/>
</dbReference>
<evidence type="ECO:0000256" key="7">
    <source>
        <dbReference type="ARBA" id="ARBA00023002"/>
    </source>
</evidence>
<dbReference type="CDD" id="cd01080">
    <property type="entry name" value="NAD_bind_m-THF_DH_Cyclohyd"/>
    <property type="match status" value="1"/>
</dbReference>
<evidence type="ECO:0000256" key="8">
    <source>
        <dbReference type="ARBA" id="ARBA00023102"/>
    </source>
</evidence>
<proteinExistence type="inferred from homology"/>
<comment type="function">
    <text evidence="11">Catalyzes the oxidation of 5,10-methylenetetrahydrofolate to 5,10-methenyltetrahydrofolate and then the hydrolysis of 5,10-methenyltetrahydrofolate to 10-formyltetrahydrofolate.</text>
</comment>
<keyword evidence="8 11" id="KW-0368">Histidine biosynthesis</keyword>
<keyword evidence="10 11" id="KW-0511">Multifunctional enzyme</keyword>
<evidence type="ECO:0000256" key="5">
    <source>
        <dbReference type="ARBA" id="ARBA00022801"/>
    </source>
</evidence>
<dbReference type="GO" id="GO:0004477">
    <property type="term" value="F:methenyltetrahydrofolate cyclohydrolase activity"/>
    <property type="evidence" value="ECO:0007669"/>
    <property type="project" value="UniProtKB-EC"/>
</dbReference>
<evidence type="ECO:0000256" key="3">
    <source>
        <dbReference type="ARBA" id="ARBA00022605"/>
    </source>
</evidence>
<comment type="subunit">
    <text evidence="11">Homodimer.</text>
</comment>
<evidence type="ECO:0000259" key="13">
    <source>
        <dbReference type="Pfam" id="PF02882"/>
    </source>
</evidence>
<evidence type="ECO:0000256" key="11">
    <source>
        <dbReference type="HAMAP-Rule" id="MF_01576"/>
    </source>
</evidence>
<comment type="similarity">
    <text evidence="11">Belongs to the tetrahydrofolate dehydrogenase/cyclohydrolase family.</text>
</comment>
<evidence type="ECO:0000256" key="9">
    <source>
        <dbReference type="ARBA" id="ARBA00023167"/>
    </source>
</evidence>
<keyword evidence="3 11" id="KW-0028">Amino-acid biosynthesis</keyword>
<dbReference type="Gene3D" id="3.40.50.10860">
    <property type="entry name" value="Leucine Dehydrogenase, chain A, domain 1"/>
    <property type="match status" value="1"/>
</dbReference>
<keyword evidence="5 11" id="KW-0378">Hydrolase</keyword>
<dbReference type="InterPro" id="IPR020867">
    <property type="entry name" value="THF_DH/CycHdrlase_CS"/>
</dbReference>
<feature type="domain" description="Tetrahydrofolate dehydrogenase/cyclohydrolase NAD(P)-binding" evidence="13">
    <location>
        <begin position="140"/>
        <end position="281"/>
    </location>
</feature>
<dbReference type="NCBIfam" id="NF010783">
    <property type="entry name" value="PRK14186.1"/>
    <property type="match status" value="1"/>
</dbReference>
<comment type="catalytic activity">
    <reaction evidence="11">
        <text>(6R)-5,10-methylene-5,6,7,8-tetrahydrofolate + NADP(+) = (6R)-5,10-methenyltetrahydrofolate + NADPH</text>
        <dbReference type="Rhea" id="RHEA:22812"/>
        <dbReference type="ChEBI" id="CHEBI:15636"/>
        <dbReference type="ChEBI" id="CHEBI:57455"/>
        <dbReference type="ChEBI" id="CHEBI:57783"/>
        <dbReference type="ChEBI" id="CHEBI:58349"/>
        <dbReference type="EC" id="1.5.1.5"/>
    </reaction>
</comment>
<dbReference type="SUPFAM" id="SSF53223">
    <property type="entry name" value="Aminoacid dehydrogenase-like, N-terminal domain"/>
    <property type="match status" value="1"/>
</dbReference>